<reference evidence="1" key="1">
    <citation type="submission" date="2022-12" db="EMBL/GenBank/DDBJ databases">
        <title>Polyphasic identification of a Novel Hot-Spring Cyanobacterium Ocullathermofonsia sinensis gen nov. sp. nov. and Genomic Insights on its Adaptations to the Thermal Habitat.</title>
        <authorList>
            <person name="Daroch M."/>
            <person name="Tang J."/>
            <person name="Jiang Y."/>
        </authorList>
    </citation>
    <scope>NUCLEOTIDE SEQUENCE</scope>
    <source>
        <strain evidence="1">PKUAC-SCTA174</strain>
    </source>
</reference>
<sequence length="437" mass="50106">MNQSENSHDAPNPEKAMPHTCSIAELESTDTSTTVHEALTNDNPTEVSSEQARSSLLKLAKSILVELQAELPASSGVDQVMARIATEVERICVKSDRIQTSGQIASWQSTLVRHRLQKCLYYHKLGSRRGRVELHSHLSTMVYRHVSPGRAQLGFSARYSMVEDFLQGFYIEALKAFRREHQLDEGYSPRTRLELAEYMAFTEHYAKRRITLPGRRNQQLIVLRAQGFANRQPLETTLDLEMAVESAKGEDAEIHSRSPVVQQVREQMVADAVDPADSVVRDRVINELVAYLESQGQTDCIDYLTLKLQDLSAPEIDEILGLSARQRDYLQQRFKYHVEKFARSHNWQLVHQWLGADLDQNLGMRQQQWEEFHQQLSPEQQQLLKLKSQQLSDPEIAKILKCTPKQVHKRWVRLLEIAWRVRNNTDGNSKSSETGNN</sequence>
<dbReference type="KEGG" id="tsin:OXH18_06830"/>
<name>A0A9E8ZH61_9CYAN</name>
<dbReference type="AlphaFoldDB" id="A0A9E8ZH61"/>
<dbReference type="Gene3D" id="1.10.10.10">
    <property type="entry name" value="Winged helix-like DNA-binding domain superfamily/Winged helix DNA-binding domain"/>
    <property type="match status" value="1"/>
</dbReference>
<dbReference type="RefSeq" id="WP_268611720.1">
    <property type="nucleotide sequence ID" value="NZ_CP113797.1"/>
</dbReference>
<dbReference type="EMBL" id="CP113797">
    <property type="protein sequence ID" value="WAL61692.1"/>
    <property type="molecule type" value="Genomic_DNA"/>
</dbReference>
<gene>
    <name evidence="1" type="ORF">OXH18_06830</name>
</gene>
<organism evidence="1 2">
    <name type="scientific">Thermocoleostomius sinensis A174</name>
    <dbReference type="NCBI Taxonomy" id="2016057"/>
    <lineage>
        <taxon>Bacteria</taxon>
        <taxon>Bacillati</taxon>
        <taxon>Cyanobacteriota</taxon>
        <taxon>Cyanophyceae</taxon>
        <taxon>Oculatellales</taxon>
        <taxon>Oculatellaceae</taxon>
        <taxon>Thermocoleostomius</taxon>
    </lineage>
</organism>
<evidence type="ECO:0000313" key="1">
    <source>
        <dbReference type="EMBL" id="WAL61692.1"/>
    </source>
</evidence>
<evidence type="ECO:0000313" key="2">
    <source>
        <dbReference type="Proteomes" id="UP001163152"/>
    </source>
</evidence>
<accession>A0A9E8ZH61</accession>
<keyword evidence="2" id="KW-1185">Reference proteome</keyword>
<dbReference type="Proteomes" id="UP001163152">
    <property type="component" value="Chromosome"/>
</dbReference>
<dbReference type="InterPro" id="IPR049910">
    <property type="entry name" value="HetZ-rel"/>
</dbReference>
<protein>
    <submittedName>
        <fullName evidence="1">HetZ-related protein</fullName>
    </submittedName>
</protein>
<dbReference type="InterPro" id="IPR036388">
    <property type="entry name" value="WH-like_DNA-bd_sf"/>
</dbReference>
<proteinExistence type="predicted"/>
<dbReference type="NCBIfam" id="NF037964">
    <property type="entry name" value="HetZ_related"/>
    <property type="match status" value="1"/>
</dbReference>